<dbReference type="GO" id="GO:0006283">
    <property type="term" value="P:transcription-coupled nucleotide-excision repair"/>
    <property type="evidence" value="ECO:0007669"/>
    <property type="project" value="TreeGrafter"/>
</dbReference>
<dbReference type="InterPro" id="IPR000772">
    <property type="entry name" value="Ricin_B_lectin"/>
</dbReference>
<dbReference type="EnsemblMetazoa" id="CLYHEMT009786.2">
    <property type="protein sequence ID" value="CLYHEMP009786.2"/>
    <property type="gene ID" value="CLYHEMG009786"/>
</dbReference>
<accession>A0A7M5V1P6</accession>
<dbReference type="PANTHER" id="PTHR28670">
    <property type="entry name" value="UV-STIMULATED SCAFFOLD PROTEIN A"/>
    <property type="match status" value="1"/>
</dbReference>
<keyword evidence="2" id="KW-0812">Transmembrane</keyword>
<evidence type="ECO:0000313" key="4">
    <source>
        <dbReference type="EnsemblMetazoa" id="CLYHEMP009786.2"/>
    </source>
</evidence>
<feature type="domain" description="Ricin B lectin" evidence="3">
    <location>
        <begin position="67"/>
        <end position="187"/>
    </location>
</feature>
<evidence type="ECO:0000313" key="5">
    <source>
        <dbReference type="Proteomes" id="UP000594262"/>
    </source>
</evidence>
<dbReference type="GO" id="GO:0009411">
    <property type="term" value="P:response to UV"/>
    <property type="evidence" value="ECO:0007669"/>
    <property type="project" value="InterPro"/>
</dbReference>
<evidence type="ECO:0000256" key="1">
    <source>
        <dbReference type="SAM" id="MobiDB-lite"/>
    </source>
</evidence>
<protein>
    <recommendedName>
        <fullName evidence="3">Ricin B lectin domain-containing protein</fullName>
    </recommendedName>
</protein>
<organism evidence="4 5">
    <name type="scientific">Clytia hemisphaerica</name>
    <dbReference type="NCBI Taxonomy" id="252671"/>
    <lineage>
        <taxon>Eukaryota</taxon>
        <taxon>Metazoa</taxon>
        <taxon>Cnidaria</taxon>
        <taxon>Hydrozoa</taxon>
        <taxon>Hydroidolina</taxon>
        <taxon>Leptothecata</taxon>
        <taxon>Obeliida</taxon>
        <taxon>Clytiidae</taxon>
        <taxon>Clytia</taxon>
    </lineage>
</organism>
<dbReference type="InterPro" id="IPR018610">
    <property type="entry name" value="UVSSA"/>
</dbReference>
<dbReference type="PANTHER" id="PTHR28670:SF1">
    <property type="entry name" value="UV-STIMULATED SCAFFOLD PROTEIN A"/>
    <property type="match status" value="1"/>
</dbReference>
<proteinExistence type="predicted"/>
<dbReference type="PROSITE" id="PS50231">
    <property type="entry name" value="RICIN_B_LECTIN"/>
    <property type="match status" value="1"/>
</dbReference>
<dbReference type="Pfam" id="PF00652">
    <property type="entry name" value="Ricin_B_lectin"/>
    <property type="match status" value="1"/>
</dbReference>
<dbReference type="SUPFAM" id="SSF50370">
    <property type="entry name" value="Ricin B-like lectins"/>
    <property type="match status" value="1"/>
</dbReference>
<keyword evidence="2" id="KW-1133">Transmembrane helix</keyword>
<evidence type="ECO:0000259" key="3">
    <source>
        <dbReference type="SMART" id="SM00458"/>
    </source>
</evidence>
<dbReference type="SMART" id="SM00458">
    <property type="entry name" value="RICIN"/>
    <property type="match status" value="1"/>
</dbReference>
<dbReference type="InterPro" id="IPR049431">
    <property type="entry name" value="UVSSA_C"/>
</dbReference>
<dbReference type="GO" id="GO:0005694">
    <property type="term" value="C:chromosome"/>
    <property type="evidence" value="ECO:0007669"/>
    <property type="project" value="TreeGrafter"/>
</dbReference>
<dbReference type="OrthoDB" id="5594015at2759"/>
<dbReference type="InterPro" id="IPR035992">
    <property type="entry name" value="Ricin_B-like_lectins"/>
</dbReference>
<dbReference type="Pfam" id="PF09740">
    <property type="entry name" value="DUF2043"/>
    <property type="match status" value="1"/>
</dbReference>
<reference evidence="4" key="1">
    <citation type="submission" date="2021-01" db="UniProtKB">
        <authorList>
            <consortium name="EnsemblMetazoa"/>
        </authorList>
    </citation>
    <scope>IDENTIFICATION</scope>
</reference>
<dbReference type="Gene3D" id="2.80.10.50">
    <property type="match status" value="1"/>
</dbReference>
<sequence length="437" mass="50752">MVLQAILRNRIFFVALLVLLWVLIYMMPTLMQGYKEERVDLHRQGRTLNKKPVVELRKEEIPVNHLQAGWFHQGEMCLDAINSKEDGKPGIFKCHDTGDKQFWFIMKDSNGLRNKRLCVEGPKDLRKPGEVKLKNCDAGVENQAWVYESENLKLSGGELCLESSLKTKKVRVEVCDSEKKNQKWQLKKLEDLEPDAGENMKREYKSEASHHSSIREKHLAIAPVVPFDSDLKLWETESGNIDISSYKSDSLHRFWKTNEHQENFVPSEVEASMRERAFRMETKFEPVERKCGAQLPQGGVCQRMDRYKCPFHGKIVERDSVGRAIHPEDIERDKQLDVQRKEKECLQIQKDIEATTGVSLIKKKRPRVSKAQTRKDIQKKRYARLTNIKKTGDNEVTSKKGLKNKVFSARSLDKISHAKNQSSQRKHQERFGSNFNY</sequence>
<feature type="region of interest" description="Disordered" evidence="1">
    <location>
        <begin position="415"/>
        <end position="437"/>
    </location>
</feature>
<dbReference type="GO" id="GO:0000993">
    <property type="term" value="F:RNA polymerase II complex binding"/>
    <property type="evidence" value="ECO:0007669"/>
    <property type="project" value="TreeGrafter"/>
</dbReference>
<keyword evidence="5" id="KW-1185">Reference proteome</keyword>
<dbReference type="Proteomes" id="UP000594262">
    <property type="component" value="Unplaced"/>
</dbReference>
<feature type="transmembrane region" description="Helical" evidence="2">
    <location>
        <begin position="12"/>
        <end position="31"/>
    </location>
</feature>
<keyword evidence="2" id="KW-0472">Membrane</keyword>
<dbReference type="AlphaFoldDB" id="A0A7M5V1P6"/>
<evidence type="ECO:0000256" key="2">
    <source>
        <dbReference type="SAM" id="Phobius"/>
    </source>
</evidence>
<name>A0A7M5V1P6_9CNID</name>